<proteinExistence type="predicted"/>
<dbReference type="AlphaFoldDB" id="A0AA38P3C8"/>
<dbReference type="EMBL" id="MU806403">
    <property type="protein sequence ID" value="KAJ3835524.1"/>
    <property type="molecule type" value="Genomic_DNA"/>
</dbReference>
<evidence type="ECO:0000313" key="2">
    <source>
        <dbReference type="Proteomes" id="UP001163846"/>
    </source>
</evidence>
<evidence type="ECO:0000313" key="1">
    <source>
        <dbReference type="EMBL" id="KAJ3835524.1"/>
    </source>
</evidence>
<sequence>MFPYSPSLMTSNESRFERVSPALRALSKANVQLRQACLPFLFANIKIRHDRDAQKLRKYVTLFSRYTKLLFIDSNSSDNIGDPIIAQIVPQLKHLLHVEMPGRTWDKPVLLRAILSHPTVITVRVSGLLPKSNDDFSKVIFDHRNLWNPETDFFEQRLINGMKLSRLEIHSPHLLDTMPVDFGSRIFPGLEHVTFLAMCPRSYPRLMKTLDTRVSKKTFSLRVLVFVEISIGLPSRIGMYLDSPSAPLLPVPLSSRSSRSLPPHSQSSKSLDSILVHTMGCTMLTNLLLHLYTSRSSELFT</sequence>
<name>A0AA38P3C8_9AGAR</name>
<comment type="caution">
    <text evidence="1">The sequence shown here is derived from an EMBL/GenBank/DDBJ whole genome shotgun (WGS) entry which is preliminary data.</text>
</comment>
<organism evidence="1 2">
    <name type="scientific">Lentinula raphanica</name>
    <dbReference type="NCBI Taxonomy" id="153919"/>
    <lineage>
        <taxon>Eukaryota</taxon>
        <taxon>Fungi</taxon>
        <taxon>Dikarya</taxon>
        <taxon>Basidiomycota</taxon>
        <taxon>Agaricomycotina</taxon>
        <taxon>Agaricomycetes</taxon>
        <taxon>Agaricomycetidae</taxon>
        <taxon>Agaricales</taxon>
        <taxon>Marasmiineae</taxon>
        <taxon>Omphalotaceae</taxon>
        <taxon>Lentinula</taxon>
    </lineage>
</organism>
<accession>A0AA38P3C8</accession>
<reference evidence="1" key="1">
    <citation type="submission" date="2022-08" db="EMBL/GenBank/DDBJ databases">
        <authorList>
            <consortium name="DOE Joint Genome Institute"/>
            <person name="Min B."/>
            <person name="Riley R."/>
            <person name="Sierra-Patev S."/>
            <person name="Naranjo-Ortiz M."/>
            <person name="Looney B."/>
            <person name="Konkel Z."/>
            <person name="Slot J.C."/>
            <person name="Sakamoto Y."/>
            <person name="Steenwyk J.L."/>
            <person name="Rokas A."/>
            <person name="Carro J."/>
            <person name="Camarero S."/>
            <person name="Ferreira P."/>
            <person name="Molpeceres G."/>
            <person name="Ruiz-Duenas F.J."/>
            <person name="Serrano A."/>
            <person name="Henrissat B."/>
            <person name="Drula E."/>
            <person name="Hughes K.W."/>
            <person name="Mata J.L."/>
            <person name="Ishikawa N.K."/>
            <person name="Vargas-Isla R."/>
            <person name="Ushijima S."/>
            <person name="Smith C.A."/>
            <person name="Ahrendt S."/>
            <person name="Andreopoulos W."/>
            <person name="He G."/>
            <person name="Labutti K."/>
            <person name="Lipzen A."/>
            <person name="Ng V."/>
            <person name="Sandor L."/>
            <person name="Barry K."/>
            <person name="Martinez A.T."/>
            <person name="Xiao Y."/>
            <person name="Gibbons J.G."/>
            <person name="Terashima K."/>
            <person name="Hibbett D.S."/>
            <person name="Grigoriev I.V."/>
        </authorList>
    </citation>
    <scope>NUCLEOTIDE SEQUENCE</scope>
    <source>
        <strain evidence="1">TFB9207</strain>
    </source>
</reference>
<gene>
    <name evidence="1" type="ORF">F5878DRAFT_627664</name>
</gene>
<dbReference type="Proteomes" id="UP001163846">
    <property type="component" value="Unassembled WGS sequence"/>
</dbReference>
<protein>
    <submittedName>
        <fullName evidence="1">Uncharacterized protein</fullName>
    </submittedName>
</protein>
<keyword evidence="2" id="KW-1185">Reference proteome</keyword>